<evidence type="ECO:0000313" key="2">
    <source>
        <dbReference type="EMBL" id="GFO25475.1"/>
    </source>
</evidence>
<evidence type="ECO:0000313" key="3">
    <source>
        <dbReference type="Proteomes" id="UP000735302"/>
    </source>
</evidence>
<comment type="caution">
    <text evidence="2">The sequence shown here is derived from an EMBL/GenBank/DDBJ whole genome shotgun (WGS) entry which is preliminary data.</text>
</comment>
<accession>A0AAV4C1H7</accession>
<dbReference type="Proteomes" id="UP000735302">
    <property type="component" value="Unassembled WGS sequence"/>
</dbReference>
<reference evidence="2 3" key="1">
    <citation type="journal article" date="2021" name="Elife">
        <title>Chloroplast acquisition without the gene transfer in kleptoplastic sea slugs, Plakobranchus ocellatus.</title>
        <authorList>
            <person name="Maeda T."/>
            <person name="Takahashi S."/>
            <person name="Yoshida T."/>
            <person name="Shimamura S."/>
            <person name="Takaki Y."/>
            <person name="Nagai Y."/>
            <person name="Toyoda A."/>
            <person name="Suzuki Y."/>
            <person name="Arimoto A."/>
            <person name="Ishii H."/>
            <person name="Satoh N."/>
            <person name="Nishiyama T."/>
            <person name="Hasebe M."/>
            <person name="Maruyama T."/>
            <person name="Minagawa J."/>
            <person name="Obokata J."/>
            <person name="Shigenobu S."/>
        </authorList>
    </citation>
    <scope>NUCLEOTIDE SEQUENCE [LARGE SCALE GENOMIC DNA]</scope>
</reference>
<evidence type="ECO:0000256" key="1">
    <source>
        <dbReference type="SAM" id="MobiDB-lite"/>
    </source>
</evidence>
<keyword evidence="3" id="KW-1185">Reference proteome</keyword>
<organism evidence="2 3">
    <name type="scientific">Plakobranchus ocellatus</name>
    <dbReference type="NCBI Taxonomy" id="259542"/>
    <lineage>
        <taxon>Eukaryota</taxon>
        <taxon>Metazoa</taxon>
        <taxon>Spiralia</taxon>
        <taxon>Lophotrochozoa</taxon>
        <taxon>Mollusca</taxon>
        <taxon>Gastropoda</taxon>
        <taxon>Heterobranchia</taxon>
        <taxon>Euthyneura</taxon>
        <taxon>Panpulmonata</taxon>
        <taxon>Sacoglossa</taxon>
        <taxon>Placobranchoidea</taxon>
        <taxon>Plakobranchidae</taxon>
        <taxon>Plakobranchus</taxon>
    </lineage>
</organism>
<dbReference type="EMBL" id="BLXT01005762">
    <property type="protein sequence ID" value="GFO25475.1"/>
    <property type="molecule type" value="Genomic_DNA"/>
</dbReference>
<protein>
    <submittedName>
        <fullName evidence="2">Uncharacterized protein</fullName>
    </submittedName>
</protein>
<gene>
    <name evidence="2" type="ORF">PoB_005198000</name>
</gene>
<dbReference type="AlphaFoldDB" id="A0AAV4C1H7"/>
<feature type="region of interest" description="Disordered" evidence="1">
    <location>
        <begin position="12"/>
        <end position="59"/>
    </location>
</feature>
<sequence>MQAVLNQIMETSYGPINGPAASMPIPEPDLLDNGKNSNPHPRWHPPPCQTEEPSEQALSHPLPQKMESFDLVHSPSHSIRLEYLCQSGNPPDYYYITERATTLTTNGGSPERCMITKQIYRYILERKVIHTGSHDHNAKNEGKVRMFL</sequence>
<proteinExistence type="predicted"/>
<name>A0AAV4C1H7_9GAST</name>